<dbReference type="Pfam" id="PF01168">
    <property type="entry name" value="Ala_racemase_N"/>
    <property type="match status" value="1"/>
</dbReference>
<comment type="function">
    <text evidence="2">Pyridoxal 5'-phosphate (PLP)-binding protein, which is involved in PLP homeostasis.</text>
</comment>
<sequence>MKVVENLKEIQLKIKEACEKSGRNMEDIKIIAVTKYVSTSRAIEALNAGIVHLGENRDEGLLEKWEKLKDKPIWHFIGSLQTRKVKNIIDKVEYIHSLDRLSLAEEINKRTEKQVKCLVQVNVSGEETKQGIQPDEVNEFISQLIEYPNIRVCGLMTMAPFTSDEKILRSCFRKLKDLQAEIQSLNLDYAPCNELSMGMSNDYRIAIEEGATMVRIGTALVGEEDLGIGG</sequence>
<evidence type="ECO:0000256" key="3">
    <source>
        <dbReference type="PIRSR" id="PIRSR004848-1"/>
    </source>
</evidence>
<dbReference type="GO" id="GO:0030170">
    <property type="term" value="F:pyridoxal phosphate binding"/>
    <property type="evidence" value="ECO:0007669"/>
    <property type="project" value="UniProtKB-UniRule"/>
</dbReference>
<evidence type="ECO:0000256" key="4">
    <source>
        <dbReference type="RuleBase" id="RU004514"/>
    </source>
</evidence>
<accession>A0A5B8Z307</accession>
<feature type="modified residue" description="N6-(pyridoxal phosphate)lysine" evidence="2 3">
    <location>
        <position position="35"/>
    </location>
</feature>
<dbReference type="HAMAP" id="MF_02087">
    <property type="entry name" value="PLP_homeostasis"/>
    <property type="match status" value="1"/>
</dbReference>
<dbReference type="AlphaFoldDB" id="A0A5B8Z307"/>
<dbReference type="RefSeq" id="WP_057769694.1">
    <property type="nucleotide sequence ID" value="NZ_CP042593.1"/>
</dbReference>
<dbReference type="Gene3D" id="3.20.20.10">
    <property type="entry name" value="Alanine racemase"/>
    <property type="match status" value="1"/>
</dbReference>
<protein>
    <recommendedName>
        <fullName evidence="2">Pyridoxal phosphate homeostasis protein</fullName>
        <shortName evidence="2">PLP homeostasis protein</shortName>
    </recommendedName>
</protein>
<dbReference type="PANTHER" id="PTHR10146:SF14">
    <property type="entry name" value="PYRIDOXAL PHOSPHATE HOMEOSTASIS PROTEIN"/>
    <property type="match status" value="1"/>
</dbReference>
<evidence type="ECO:0000313" key="6">
    <source>
        <dbReference type="EMBL" id="QED47464.1"/>
    </source>
</evidence>
<proteinExistence type="inferred from homology"/>
<gene>
    <name evidence="6" type="ORF">FSZ17_09460</name>
</gene>
<comment type="similarity">
    <text evidence="2 4">Belongs to the pyridoxal phosphate-binding protein YggS/PROSC family.</text>
</comment>
<organism evidence="6 7">
    <name type="scientific">Cytobacillus dafuensis</name>
    <name type="common">Bacillus dafuensis</name>
    <dbReference type="NCBI Taxonomy" id="1742359"/>
    <lineage>
        <taxon>Bacteria</taxon>
        <taxon>Bacillati</taxon>
        <taxon>Bacillota</taxon>
        <taxon>Bacilli</taxon>
        <taxon>Bacillales</taxon>
        <taxon>Bacillaceae</taxon>
        <taxon>Cytobacillus</taxon>
    </lineage>
</organism>
<dbReference type="Proteomes" id="UP000321555">
    <property type="component" value="Chromosome"/>
</dbReference>
<dbReference type="NCBIfam" id="TIGR00044">
    <property type="entry name" value="YggS family pyridoxal phosphate-dependent enzyme"/>
    <property type="match status" value="1"/>
</dbReference>
<reference evidence="7" key="1">
    <citation type="submission" date="2019-08" db="EMBL/GenBank/DDBJ databases">
        <authorList>
            <person name="Zheng X."/>
        </authorList>
    </citation>
    <scope>NUCLEOTIDE SEQUENCE [LARGE SCALE GENOMIC DNA]</scope>
    <source>
        <strain evidence="7">FJAT-25496</strain>
    </source>
</reference>
<keyword evidence="7" id="KW-1185">Reference proteome</keyword>
<evidence type="ECO:0000259" key="5">
    <source>
        <dbReference type="Pfam" id="PF01168"/>
    </source>
</evidence>
<dbReference type="InterPro" id="IPR011078">
    <property type="entry name" value="PyrdxlP_homeostasis"/>
</dbReference>
<evidence type="ECO:0000256" key="2">
    <source>
        <dbReference type="HAMAP-Rule" id="MF_02087"/>
    </source>
</evidence>
<dbReference type="EMBL" id="CP042593">
    <property type="protein sequence ID" value="QED47464.1"/>
    <property type="molecule type" value="Genomic_DNA"/>
</dbReference>
<dbReference type="CDD" id="cd00635">
    <property type="entry name" value="PLPDE_III_YBL036c_like"/>
    <property type="match status" value="1"/>
</dbReference>
<dbReference type="FunFam" id="3.20.20.10:FF:000011">
    <property type="entry name" value="Pyridoxal phosphate homeostasis protein"/>
    <property type="match status" value="1"/>
</dbReference>
<dbReference type="OrthoDB" id="9804072at2"/>
<dbReference type="PANTHER" id="PTHR10146">
    <property type="entry name" value="PROLINE SYNTHETASE CO-TRANSCRIBED BACTERIAL HOMOLOG PROTEIN"/>
    <property type="match status" value="1"/>
</dbReference>
<dbReference type="PIRSF" id="PIRSF004848">
    <property type="entry name" value="YBL036c_PLPDEIII"/>
    <property type="match status" value="1"/>
</dbReference>
<evidence type="ECO:0000256" key="1">
    <source>
        <dbReference type="ARBA" id="ARBA00022898"/>
    </source>
</evidence>
<evidence type="ECO:0000313" key="7">
    <source>
        <dbReference type="Proteomes" id="UP000321555"/>
    </source>
</evidence>
<name>A0A5B8Z307_CYTDA</name>
<comment type="cofactor">
    <cofactor evidence="3">
        <name>pyridoxal 5'-phosphate</name>
        <dbReference type="ChEBI" id="CHEBI:597326"/>
    </cofactor>
</comment>
<dbReference type="InterPro" id="IPR029066">
    <property type="entry name" value="PLP-binding_barrel"/>
</dbReference>
<dbReference type="PROSITE" id="PS01211">
    <property type="entry name" value="UPF0001"/>
    <property type="match status" value="1"/>
</dbReference>
<dbReference type="InterPro" id="IPR001608">
    <property type="entry name" value="Ala_racemase_N"/>
</dbReference>
<keyword evidence="1 2" id="KW-0663">Pyridoxal phosphate</keyword>
<dbReference type="SUPFAM" id="SSF51419">
    <property type="entry name" value="PLP-binding barrel"/>
    <property type="match status" value="1"/>
</dbReference>
<dbReference type="KEGG" id="bda:FSZ17_09460"/>
<feature type="domain" description="Alanine racemase N-terminal" evidence="5">
    <location>
        <begin position="27"/>
        <end position="223"/>
    </location>
</feature>
<dbReference type="STRING" id="1742359.GCA_001439625_00333"/>